<dbReference type="AlphaFoldDB" id="A0A9D4MSV9"/>
<evidence type="ECO:0000259" key="3">
    <source>
        <dbReference type="Pfam" id="PF08797"/>
    </source>
</evidence>
<accession>A0A9D4MSV9</accession>
<protein>
    <recommendedName>
        <fullName evidence="3">HIRAN domain-containing protein</fullName>
    </recommendedName>
</protein>
<name>A0A9D4MSV9_DREPO</name>
<gene>
    <name evidence="5" type="ORF">DPMN_005109</name>
    <name evidence="4" type="ORF">DPMN_186282</name>
</gene>
<keyword evidence="6" id="KW-1185">Reference proteome</keyword>
<evidence type="ECO:0000313" key="4">
    <source>
        <dbReference type="EMBL" id="KAH3751713.1"/>
    </source>
</evidence>
<reference evidence="5" key="1">
    <citation type="journal article" date="2019" name="bioRxiv">
        <title>The Genome of the Zebra Mussel, Dreissena polymorpha: A Resource for Invasive Species Research.</title>
        <authorList>
            <person name="McCartney M.A."/>
            <person name="Auch B."/>
            <person name="Kono T."/>
            <person name="Mallez S."/>
            <person name="Zhang Y."/>
            <person name="Obille A."/>
            <person name="Becker A."/>
            <person name="Abrahante J.E."/>
            <person name="Garbe J."/>
            <person name="Badalamenti J.P."/>
            <person name="Herman A."/>
            <person name="Mangelson H."/>
            <person name="Liachko I."/>
            <person name="Sullivan S."/>
            <person name="Sone E.D."/>
            <person name="Koren S."/>
            <person name="Silverstein K.A.T."/>
            <person name="Beckman K.B."/>
            <person name="Gohl D.M."/>
        </authorList>
    </citation>
    <scope>NUCLEOTIDE SEQUENCE</scope>
    <source>
        <strain evidence="5">Duluth1</strain>
        <tissue evidence="5">Whole animal</tissue>
    </source>
</reference>
<proteinExistence type="predicted"/>
<dbReference type="GO" id="GO:0008270">
    <property type="term" value="F:zinc ion binding"/>
    <property type="evidence" value="ECO:0007669"/>
    <property type="project" value="InterPro"/>
</dbReference>
<sequence>MRETTNAYDQYAVLVYDTTNGQNVGRIPLGLSSVISNAITERSLARSTVFSMGTLRHDGPQRGGGPKIECVYLLEFNEGVDIGRIAALLHDELHSDNIFL</sequence>
<dbReference type="EMBL" id="JAIWYP010000001">
    <property type="protein sequence ID" value="KAH3881186.1"/>
    <property type="molecule type" value="Genomic_DNA"/>
</dbReference>
<dbReference type="GO" id="GO:0003676">
    <property type="term" value="F:nucleic acid binding"/>
    <property type="evidence" value="ECO:0007669"/>
    <property type="project" value="InterPro"/>
</dbReference>
<evidence type="ECO:0000313" key="5">
    <source>
        <dbReference type="EMBL" id="KAH3881186.1"/>
    </source>
</evidence>
<keyword evidence="2" id="KW-0378">Hydrolase</keyword>
<organism evidence="5 6">
    <name type="scientific">Dreissena polymorpha</name>
    <name type="common">Zebra mussel</name>
    <name type="synonym">Mytilus polymorpha</name>
    <dbReference type="NCBI Taxonomy" id="45954"/>
    <lineage>
        <taxon>Eukaryota</taxon>
        <taxon>Metazoa</taxon>
        <taxon>Spiralia</taxon>
        <taxon>Lophotrochozoa</taxon>
        <taxon>Mollusca</taxon>
        <taxon>Bivalvia</taxon>
        <taxon>Autobranchia</taxon>
        <taxon>Heteroconchia</taxon>
        <taxon>Euheterodonta</taxon>
        <taxon>Imparidentia</taxon>
        <taxon>Neoheterodontei</taxon>
        <taxon>Myida</taxon>
        <taxon>Dreissenoidea</taxon>
        <taxon>Dreissenidae</taxon>
        <taxon>Dreissena</taxon>
    </lineage>
</organism>
<evidence type="ECO:0000256" key="1">
    <source>
        <dbReference type="ARBA" id="ARBA00022723"/>
    </source>
</evidence>
<dbReference type="Proteomes" id="UP000828390">
    <property type="component" value="Unassembled WGS sequence"/>
</dbReference>
<keyword evidence="1" id="KW-0479">Metal-binding</keyword>
<comment type="caution">
    <text evidence="5">The sequence shown here is derived from an EMBL/GenBank/DDBJ whole genome shotgun (WGS) entry which is preliminary data.</text>
</comment>
<dbReference type="EMBL" id="JAIWYP010000010">
    <property type="protein sequence ID" value="KAH3751713.1"/>
    <property type="molecule type" value="Genomic_DNA"/>
</dbReference>
<evidence type="ECO:0000256" key="2">
    <source>
        <dbReference type="ARBA" id="ARBA00022801"/>
    </source>
</evidence>
<dbReference type="Pfam" id="PF08797">
    <property type="entry name" value="HIRAN"/>
    <property type="match status" value="1"/>
</dbReference>
<evidence type="ECO:0000313" key="6">
    <source>
        <dbReference type="Proteomes" id="UP000828390"/>
    </source>
</evidence>
<reference evidence="5" key="2">
    <citation type="submission" date="2020-11" db="EMBL/GenBank/DDBJ databases">
        <authorList>
            <person name="McCartney M.A."/>
            <person name="Auch B."/>
            <person name="Kono T."/>
            <person name="Mallez S."/>
            <person name="Becker A."/>
            <person name="Gohl D.M."/>
            <person name="Silverstein K.A.T."/>
            <person name="Koren S."/>
            <person name="Bechman K.B."/>
            <person name="Herman A."/>
            <person name="Abrahante J.E."/>
            <person name="Garbe J."/>
        </authorList>
    </citation>
    <scope>NUCLEOTIDE SEQUENCE</scope>
    <source>
        <strain evidence="5">Duluth1</strain>
        <tissue evidence="5">Whole animal</tissue>
    </source>
</reference>
<dbReference type="GO" id="GO:0016818">
    <property type="term" value="F:hydrolase activity, acting on acid anhydrides, in phosphorus-containing anhydrides"/>
    <property type="evidence" value="ECO:0007669"/>
    <property type="project" value="InterPro"/>
</dbReference>
<dbReference type="InterPro" id="IPR014905">
    <property type="entry name" value="HIRAN"/>
</dbReference>
<feature type="domain" description="HIRAN" evidence="3">
    <location>
        <begin position="2"/>
        <end position="45"/>
    </location>
</feature>